<feature type="region of interest" description="Disordered" evidence="1">
    <location>
        <begin position="108"/>
        <end position="256"/>
    </location>
</feature>
<protein>
    <submittedName>
        <fullName evidence="2">Uncharacterized protein</fullName>
    </submittedName>
</protein>
<feature type="compositionally biased region" description="Polar residues" evidence="1">
    <location>
        <begin position="1"/>
        <end position="12"/>
    </location>
</feature>
<evidence type="ECO:0000256" key="1">
    <source>
        <dbReference type="SAM" id="MobiDB-lite"/>
    </source>
</evidence>
<feature type="region of interest" description="Disordered" evidence="1">
    <location>
        <begin position="1"/>
        <end position="21"/>
    </location>
</feature>
<evidence type="ECO:0000313" key="2">
    <source>
        <dbReference type="EMBL" id="OAE30311.1"/>
    </source>
</evidence>
<accession>A0A176WCE9</accession>
<evidence type="ECO:0000313" key="3">
    <source>
        <dbReference type="Proteomes" id="UP000077202"/>
    </source>
</evidence>
<comment type="caution">
    <text evidence="2">The sequence shown here is derived from an EMBL/GenBank/DDBJ whole genome shotgun (WGS) entry which is preliminary data.</text>
</comment>
<name>A0A176WCE9_MARPO</name>
<feature type="compositionally biased region" description="Low complexity" evidence="1">
    <location>
        <begin position="183"/>
        <end position="193"/>
    </location>
</feature>
<dbReference type="InterPro" id="IPR053057">
    <property type="entry name" value="XLG_GTP-binding"/>
</dbReference>
<gene>
    <name evidence="2" type="ORF">AXG93_4201s1100</name>
</gene>
<keyword evidence="3" id="KW-1185">Reference proteome</keyword>
<reference evidence="2" key="1">
    <citation type="submission" date="2016-03" db="EMBL/GenBank/DDBJ databases">
        <title>Mechanisms controlling the formation of the plant cell surface in tip-growing cells are functionally conserved among land plants.</title>
        <authorList>
            <person name="Honkanen S."/>
            <person name="Jones V.A."/>
            <person name="Morieri G."/>
            <person name="Champion C."/>
            <person name="Hetherington A.J."/>
            <person name="Kelly S."/>
            <person name="Saint-Marcoux D."/>
            <person name="Proust H."/>
            <person name="Prescott H."/>
            <person name="Dolan L."/>
        </authorList>
    </citation>
    <scope>NUCLEOTIDE SEQUENCE [LARGE SCALE GENOMIC DNA]</scope>
    <source>
        <tissue evidence="2">Whole gametophyte</tissue>
    </source>
</reference>
<feature type="compositionally biased region" description="Polar residues" evidence="1">
    <location>
        <begin position="215"/>
        <end position="231"/>
    </location>
</feature>
<dbReference type="AlphaFoldDB" id="A0A176WCE9"/>
<feature type="compositionally biased region" description="Basic and acidic residues" evidence="1">
    <location>
        <begin position="133"/>
        <end position="151"/>
    </location>
</feature>
<dbReference type="PANTHER" id="PTHR36486:SF2">
    <property type="entry name" value="OS01G0977800 PROTEIN"/>
    <property type="match status" value="1"/>
</dbReference>
<organism evidence="2 3">
    <name type="scientific">Marchantia polymorpha subsp. ruderalis</name>
    <dbReference type="NCBI Taxonomy" id="1480154"/>
    <lineage>
        <taxon>Eukaryota</taxon>
        <taxon>Viridiplantae</taxon>
        <taxon>Streptophyta</taxon>
        <taxon>Embryophyta</taxon>
        <taxon>Marchantiophyta</taxon>
        <taxon>Marchantiopsida</taxon>
        <taxon>Marchantiidae</taxon>
        <taxon>Marchantiales</taxon>
        <taxon>Marchantiaceae</taxon>
        <taxon>Marchantia</taxon>
    </lineage>
</organism>
<feature type="compositionally biased region" description="Basic and acidic residues" evidence="1">
    <location>
        <begin position="236"/>
        <end position="250"/>
    </location>
</feature>
<dbReference type="PANTHER" id="PTHR36486">
    <property type="entry name" value="OS01G0977800 PROTEIN"/>
    <property type="match status" value="1"/>
</dbReference>
<dbReference type="Proteomes" id="UP000077202">
    <property type="component" value="Unassembled WGS sequence"/>
</dbReference>
<sequence>MFRSLGQSLSFKQQKDAGAESDYSVEFKSGYVDPYASNSIIDTSGPLWGPGIRVQQTPSLTSQNLAHWRNYSEQPQALNAAAELDKLYASLPDDKLDLTLKDLVDARKVSPKSSPRVTPARDGDSVTIGAILGRKDPKQVRKGAAREDGGKFKPKNKVHNSPSYSLPFKLPALSPKRDKKKPSSAAAPNVSAARQSLSSHLKEHESGRSARNFDAGSSPSFPDYAASSNTIGAEIARSRSPDVHHRESRDGQYATDHLTLRQQLSHTPEDTKSSNNPQSALPQGKACCLCSASNLIFKTRCTVCGRTYCSKCVKKGMGSMRDGRKCKSTCVGRPANARFAKKSGVGCWPLFGFSNNHAKVAETTAKMGGERPAAMRYQAEVVIVSTFKNEHPRPTSVSKTFSSHIAETEHAKSIAKTEHSSTSSPFIADPELSMRIVIGRPTDQFITTSTDD</sequence>
<dbReference type="EMBL" id="LVLJ01001341">
    <property type="protein sequence ID" value="OAE30311.1"/>
    <property type="molecule type" value="Genomic_DNA"/>
</dbReference>
<proteinExistence type="predicted"/>